<dbReference type="OrthoDB" id="6627771at2"/>
<dbReference type="Pfam" id="PF07729">
    <property type="entry name" value="FCD"/>
    <property type="match status" value="1"/>
</dbReference>
<accession>A0A4Q7Z8Q7</accession>
<dbReference type="PANTHER" id="PTHR43537:SF49">
    <property type="entry name" value="TRANSCRIPTIONAL REGULATORY PROTEIN"/>
    <property type="match status" value="1"/>
</dbReference>
<name>A0A4Q7Z8Q7_9GAMM</name>
<keyword evidence="1" id="KW-0805">Transcription regulation</keyword>
<dbReference type="SMART" id="SM00895">
    <property type="entry name" value="FCD"/>
    <property type="match status" value="1"/>
</dbReference>
<reference evidence="5 6" key="1">
    <citation type="submission" date="2019-02" db="EMBL/GenBank/DDBJ databases">
        <title>Genomic Encyclopedia of Type Strains, Phase IV (KMG-IV): sequencing the most valuable type-strain genomes for metagenomic binning, comparative biology and taxonomic classification.</title>
        <authorList>
            <person name="Goeker M."/>
        </authorList>
    </citation>
    <scope>NUCLEOTIDE SEQUENCE [LARGE SCALE GENOMIC DNA]</scope>
    <source>
        <strain evidence="5 6">DSM 105135</strain>
    </source>
</reference>
<evidence type="ECO:0000313" key="6">
    <source>
        <dbReference type="Proteomes" id="UP000292423"/>
    </source>
</evidence>
<dbReference type="GO" id="GO:0003700">
    <property type="term" value="F:DNA-binding transcription factor activity"/>
    <property type="evidence" value="ECO:0007669"/>
    <property type="project" value="InterPro"/>
</dbReference>
<dbReference type="CDD" id="cd07377">
    <property type="entry name" value="WHTH_GntR"/>
    <property type="match status" value="1"/>
</dbReference>
<dbReference type="Gene3D" id="1.20.120.530">
    <property type="entry name" value="GntR ligand-binding domain-like"/>
    <property type="match status" value="1"/>
</dbReference>
<dbReference type="InterPro" id="IPR000524">
    <property type="entry name" value="Tscrpt_reg_HTH_GntR"/>
</dbReference>
<dbReference type="InterPro" id="IPR008920">
    <property type="entry name" value="TF_FadR/GntR_C"/>
</dbReference>
<dbReference type="PROSITE" id="PS50949">
    <property type="entry name" value="HTH_GNTR"/>
    <property type="match status" value="1"/>
</dbReference>
<sequence>MNEPALTQPEEANLTLADRVFGQIQNAIVKGELRAGSKISESELAARYGVSRGPLREALNRLESRQLLVRTPHVGMRVASLSVEELLEIYRVRESLEGLAARLAAENATPEEIAGLKSLLAFHQEQSELQAGTGYYQEEGDFDLHYRLILASHNKVLSQMLLGELYHRVRLYRYQFSGTAGRPHKAFAEHSQIIAAIENRDGEMAELLMRRHIGAARKNIEAHHQSAPGHQQVQLP</sequence>
<keyword evidence="2" id="KW-0238">DNA-binding</keyword>
<dbReference type="PANTHER" id="PTHR43537">
    <property type="entry name" value="TRANSCRIPTIONAL REGULATOR, GNTR FAMILY"/>
    <property type="match status" value="1"/>
</dbReference>
<dbReference type="EMBL" id="SHKX01000011">
    <property type="protein sequence ID" value="RZU46887.1"/>
    <property type="molecule type" value="Genomic_DNA"/>
</dbReference>
<evidence type="ECO:0000256" key="2">
    <source>
        <dbReference type="ARBA" id="ARBA00023125"/>
    </source>
</evidence>
<dbReference type="Proteomes" id="UP000292423">
    <property type="component" value="Unassembled WGS sequence"/>
</dbReference>
<dbReference type="InterPro" id="IPR011711">
    <property type="entry name" value="GntR_C"/>
</dbReference>
<proteinExistence type="predicted"/>
<keyword evidence="3" id="KW-0804">Transcription</keyword>
<keyword evidence="6" id="KW-1185">Reference proteome</keyword>
<dbReference type="InterPro" id="IPR036390">
    <property type="entry name" value="WH_DNA-bd_sf"/>
</dbReference>
<dbReference type="Pfam" id="PF00392">
    <property type="entry name" value="GntR"/>
    <property type="match status" value="1"/>
</dbReference>
<dbReference type="SMART" id="SM00345">
    <property type="entry name" value="HTH_GNTR"/>
    <property type="match status" value="1"/>
</dbReference>
<dbReference type="AlphaFoldDB" id="A0A4Q7Z8Q7"/>
<evidence type="ECO:0000259" key="4">
    <source>
        <dbReference type="PROSITE" id="PS50949"/>
    </source>
</evidence>
<evidence type="ECO:0000256" key="3">
    <source>
        <dbReference type="ARBA" id="ARBA00023163"/>
    </source>
</evidence>
<evidence type="ECO:0000313" key="5">
    <source>
        <dbReference type="EMBL" id="RZU46887.1"/>
    </source>
</evidence>
<dbReference type="PRINTS" id="PR00035">
    <property type="entry name" value="HTHGNTR"/>
</dbReference>
<feature type="domain" description="HTH gntR-type" evidence="4">
    <location>
        <begin position="14"/>
        <end position="81"/>
    </location>
</feature>
<organism evidence="5 6">
    <name type="scientific">Fluviicoccus keumensis</name>
    <dbReference type="NCBI Taxonomy" id="1435465"/>
    <lineage>
        <taxon>Bacteria</taxon>
        <taxon>Pseudomonadati</taxon>
        <taxon>Pseudomonadota</taxon>
        <taxon>Gammaproteobacteria</taxon>
        <taxon>Moraxellales</taxon>
        <taxon>Moraxellaceae</taxon>
        <taxon>Fluviicoccus</taxon>
    </lineage>
</organism>
<dbReference type="InterPro" id="IPR036388">
    <property type="entry name" value="WH-like_DNA-bd_sf"/>
</dbReference>
<dbReference type="SUPFAM" id="SSF46785">
    <property type="entry name" value="Winged helix' DNA-binding domain"/>
    <property type="match status" value="1"/>
</dbReference>
<protein>
    <submittedName>
        <fullName evidence="5">GntR family transcriptional regulator</fullName>
    </submittedName>
</protein>
<gene>
    <name evidence="5" type="ORF">EV700_1272</name>
</gene>
<dbReference type="GO" id="GO:0003677">
    <property type="term" value="F:DNA binding"/>
    <property type="evidence" value="ECO:0007669"/>
    <property type="project" value="UniProtKB-KW"/>
</dbReference>
<dbReference type="RefSeq" id="WP_130411906.1">
    <property type="nucleotide sequence ID" value="NZ_SHKX01000011.1"/>
</dbReference>
<evidence type="ECO:0000256" key="1">
    <source>
        <dbReference type="ARBA" id="ARBA00023015"/>
    </source>
</evidence>
<dbReference type="SUPFAM" id="SSF48008">
    <property type="entry name" value="GntR ligand-binding domain-like"/>
    <property type="match status" value="1"/>
</dbReference>
<dbReference type="Gene3D" id="1.10.10.10">
    <property type="entry name" value="Winged helix-like DNA-binding domain superfamily/Winged helix DNA-binding domain"/>
    <property type="match status" value="1"/>
</dbReference>
<comment type="caution">
    <text evidence="5">The sequence shown here is derived from an EMBL/GenBank/DDBJ whole genome shotgun (WGS) entry which is preliminary data.</text>
</comment>